<dbReference type="Proteomes" id="UP000555393">
    <property type="component" value="Unassembled WGS sequence"/>
</dbReference>
<dbReference type="InterPro" id="IPR027417">
    <property type="entry name" value="P-loop_NTPase"/>
</dbReference>
<evidence type="ECO:0000313" key="1">
    <source>
        <dbReference type="EMBL" id="MBB6260658.1"/>
    </source>
</evidence>
<accession>A0A841M3D9</accession>
<evidence type="ECO:0000313" key="2">
    <source>
        <dbReference type="Proteomes" id="UP000555393"/>
    </source>
</evidence>
<keyword evidence="2" id="KW-1185">Reference proteome</keyword>
<dbReference type="Gene3D" id="3.40.50.300">
    <property type="entry name" value="P-loop containing nucleotide triphosphate hydrolases"/>
    <property type="match status" value="1"/>
</dbReference>
<name>A0A841M3D9_9HYPH</name>
<evidence type="ECO:0008006" key="3">
    <source>
        <dbReference type="Google" id="ProtNLM"/>
    </source>
</evidence>
<dbReference type="EMBL" id="JACIIU010000003">
    <property type="protein sequence ID" value="MBB6260658.1"/>
    <property type="molecule type" value="Genomic_DNA"/>
</dbReference>
<organism evidence="1 2">
    <name type="scientific">Paenochrobactrum gallinarii</name>
    <dbReference type="NCBI Taxonomy" id="643673"/>
    <lineage>
        <taxon>Bacteria</taxon>
        <taxon>Pseudomonadati</taxon>
        <taxon>Pseudomonadota</taxon>
        <taxon>Alphaproteobacteria</taxon>
        <taxon>Hyphomicrobiales</taxon>
        <taxon>Brucellaceae</taxon>
        <taxon>Paenochrobactrum</taxon>
    </lineage>
</organism>
<proteinExistence type="predicted"/>
<dbReference type="AlphaFoldDB" id="A0A841M3D9"/>
<protein>
    <recommendedName>
        <fullName evidence="3">Terminase</fullName>
    </recommendedName>
</protein>
<dbReference type="Pfam" id="PF03237">
    <property type="entry name" value="Terminase_6N"/>
    <property type="match status" value="1"/>
</dbReference>
<sequence>MSDAFTRQVAREALYRLSPATWALRALNTRLDEWQIKQVSAPAGARVICLVHRQAGKTTGGSVAVAHTMIYRSPGSTSLVLAPTQKQSAEFVRRLRENLLKAGQKLAVDNTFGIEIENGSRCLALPGQDDAGIRGLTISGGDLVIDEAARVDDRLYDAARPMLIRYARSARLILLSTAWTKDGFFYRVWSDGDEHDWTKIEASIDECSHIAPEDIERERRAMPATVFAREYMNQFDALESRFFSSDAIMAAFGGVVGPEPDEQDDDPIFVRRAVFNTKVFAEE</sequence>
<reference evidence="1 2" key="1">
    <citation type="submission" date="2020-08" db="EMBL/GenBank/DDBJ databases">
        <title>Genomic Encyclopedia of Type Strains, Phase IV (KMG-IV): sequencing the most valuable type-strain genomes for metagenomic binning, comparative biology and taxonomic classification.</title>
        <authorList>
            <person name="Goeker M."/>
        </authorList>
    </citation>
    <scope>NUCLEOTIDE SEQUENCE [LARGE SCALE GENOMIC DNA]</scope>
    <source>
        <strain evidence="1 2">DSM 22336</strain>
    </source>
</reference>
<comment type="caution">
    <text evidence="1">The sequence shown here is derived from an EMBL/GenBank/DDBJ whole genome shotgun (WGS) entry which is preliminary data.</text>
</comment>
<gene>
    <name evidence="1" type="ORF">FHS77_001192</name>
</gene>